<dbReference type="PaxDb" id="3880-AES96921"/>
<dbReference type="STRING" id="3880.G7JWP9"/>
<dbReference type="Proteomes" id="UP000002051">
    <property type="component" value="Chromosome 5"/>
</dbReference>
<dbReference type="AlphaFoldDB" id="G7JWP9"/>
<evidence type="ECO:0000313" key="4">
    <source>
        <dbReference type="EnsemblPlants" id="AES96921"/>
    </source>
</evidence>
<dbReference type="Gramene" id="rna30671">
    <property type="protein sequence ID" value="RHN55483.1"/>
    <property type="gene ID" value="gene30671"/>
</dbReference>
<dbReference type="Proteomes" id="UP000265566">
    <property type="component" value="Chromosome 5"/>
</dbReference>
<reference evidence="2 5" key="2">
    <citation type="journal article" date="2014" name="BMC Genomics">
        <title>An improved genome release (version Mt4.0) for the model legume Medicago truncatula.</title>
        <authorList>
            <person name="Tang H."/>
            <person name="Krishnakumar V."/>
            <person name="Bidwell S."/>
            <person name="Rosen B."/>
            <person name="Chan A."/>
            <person name="Zhou S."/>
            <person name="Gentzbittel L."/>
            <person name="Childs K.L."/>
            <person name="Yandell M."/>
            <person name="Gundlach H."/>
            <person name="Mayer K.F."/>
            <person name="Schwartz D.C."/>
            <person name="Town C.D."/>
        </authorList>
    </citation>
    <scope>GENOME REANNOTATION</scope>
    <source>
        <strain evidence="4 5">cv. Jemalong A17</strain>
    </source>
</reference>
<reference evidence="2 5" key="1">
    <citation type="journal article" date="2011" name="Nature">
        <title>The Medicago genome provides insight into the evolution of rhizobial symbioses.</title>
        <authorList>
            <person name="Young N.D."/>
            <person name="Debelle F."/>
            <person name="Oldroyd G.E."/>
            <person name="Geurts R."/>
            <person name="Cannon S.B."/>
            <person name="Udvardi M.K."/>
            <person name="Benedito V.A."/>
            <person name="Mayer K.F."/>
            <person name="Gouzy J."/>
            <person name="Schoof H."/>
            <person name="Van de Peer Y."/>
            <person name="Proost S."/>
            <person name="Cook D.R."/>
            <person name="Meyers B.C."/>
            <person name="Spannagl M."/>
            <person name="Cheung F."/>
            <person name="De Mita S."/>
            <person name="Krishnakumar V."/>
            <person name="Gundlach H."/>
            <person name="Zhou S."/>
            <person name="Mudge J."/>
            <person name="Bharti A.K."/>
            <person name="Murray J.D."/>
            <person name="Naoumkina M.A."/>
            <person name="Rosen B."/>
            <person name="Silverstein K.A."/>
            <person name="Tang H."/>
            <person name="Rombauts S."/>
            <person name="Zhao P.X."/>
            <person name="Zhou P."/>
            <person name="Barbe V."/>
            <person name="Bardou P."/>
            <person name="Bechner M."/>
            <person name="Bellec A."/>
            <person name="Berger A."/>
            <person name="Berges H."/>
            <person name="Bidwell S."/>
            <person name="Bisseling T."/>
            <person name="Choisne N."/>
            <person name="Couloux A."/>
            <person name="Denny R."/>
            <person name="Deshpande S."/>
            <person name="Dai X."/>
            <person name="Doyle J.J."/>
            <person name="Dudez A.M."/>
            <person name="Farmer A.D."/>
            <person name="Fouteau S."/>
            <person name="Franken C."/>
            <person name="Gibelin C."/>
            <person name="Gish J."/>
            <person name="Goldstein S."/>
            <person name="Gonzalez A.J."/>
            <person name="Green P.J."/>
            <person name="Hallab A."/>
            <person name="Hartog M."/>
            <person name="Hua A."/>
            <person name="Humphray S.J."/>
            <person name="Jeong D.H."/>
            <person name="Jing Y."/>
            <person name="Jocker A."/>
            <person name="Kenton S.M."/>
            <person name="Kim D.J."/>
            <person name="Klee K."/>
            <person name="Lai H."/>
            <person name="Lang C."/>
            <person name="Lin S."/>
            <person name="Macmil S.L."/>
            <person name="Magdelenat G."/>
            <person name="Matthews L."/>
            <person name="McCorrison J."/>
            <person name="Monaghan E.L."/>
            <person name="Mun J.H."/>
            <person name="Najar F.Z."/>
            <person name="Nicholson C."/>
            <person name="Noirot C."/>
            <person name="O'Bleness M."/>
            <person name="Paule C.R."/>
            <person name="Poulain J."/>
            <person name="Prion F."/>
            <person name="Qin B."/>
            <person name="Qu C."/>
            <person name="Retzel E.F."/>
            <person name="Riddle C."/>
            <person name="Sallet E."/>
            <person name="Samain S."/>
            <person name="Samson N."/>
            <person name="Sanders I."/>
            <person name="Saurat O."/>
            <person name="Scarpelli C."/>
            <person name="Schiex T."/>
            <person name="Segurens B."/>
            <person name="Severin A.J."/>
            <person name="Sherrier D.J."/>
            <person name="Shi R."/>
            <person name="Sims S."/>
            <person name="Singer S.R."/>
            <person name="Sinharoy S."/>
            <person name="Sterck L."/>
            <person name="Viollet A."/>
            <person name="Wang B.B."/>
            <person name="Wang K."/>
            <person name="Wang M."/>
            <person name="Wang X."/>
            <person name="Warfsmann J."/>
            <person name="Weissenbach J."/>
            <person name="White D.D."/>
            <person name="White J.D."/>
            <person name="Wiley G.B."/>
            <person name="Wincker P."/>
            <person name="Xing Y."/>
            <person name="Yang L."/>
            <person name="Yao Z."/>
            <person name="Ying F."/>
            <person name="Zhai J."/>
            <person name="Zhou L."/>
            <person name="Zuber A."/>
            <person name="Denarie J."/>
            <person name="Dixon R.A."/>
            <person name="May G.D."/>
            <person name="Schwartz D.C."/>
            <person name="Rogers J."/>
            <person name="Quetier F."/>
            <person name="Town C.D."/>
            <person name="Roe B.A."/>
        </authorList>
    </citation>
    <scope>NUCLEOTIDE SEQUENCE [LARGE SCALE GENOMIC DNA]</scope>
    <source>
        <strain evidence="2">A17</strain>
        <strain evidence="4 5">cv. Jemalong A17</strain>
    </source>
</reference>
<sequence length="459" mass="52900">MNTFPPPRQLPYVVILRKTPPPSNVLESPPPSNVSAFLSQPNPSVLAVIHSEELIIEILSHLSVKSLMQLKCVSKTWKTIISDPLFIKKHLKLSARNPQLAVLSHFDRDVNVNPISISRLVECTWISIPLAQFGGDFIVQPVSVIRLSRRINDYYHPSNYDNCHGIVGSCNGLICLHRCVSFTYSGQVHSFRFLNPATKTIKFKTLMSLQLDIYFKFGFGYDNSTHTYKMVMLRFNHFGDVGDQVRNTVKVFTLGVNIWKDIQSFPVETVFHPKSMLVDYNSVYLSNSLSWLVRHRYNCHQKILSIEQFVIISLDLGMETFTQLLLPPCCDELQPLDTPTLCVLMNCLCFTHDLEKTHFIIWQMKEFGVEDSWTQFLKICYQNLQIDDYRLDVVPQVFPLCLSENGYTLILAINHSVFNIRDQAILYNWRDNRVKKIENTCKKFWKASKGYVESLISTC</sequence>
<accession>G7JWP9</accession>
<dbReference type="EnsemblPlants" id="AES96921">
    <property type="protein sequence ID" value="AES96921"/>
    <property type="gene ID" value="MTR_5g043160"/>
</dbReference>
<dbReference type="NCBIfam" id="TIGR01640">
    <property type="entry name" value="F_box_assoc_1"/>
    <property type="match status" value="1"/>
</dbReference>
<evidence type="ECO:0000313" key="3">
    <source>
        <dbReference type="EMBL" id="RHN55483.1"/>
    </source>
</evidence>
<dbReference type="SUPFAM" id="SSF81383">
    <property type="entry name" value="F-box domain"/>
    <property type="match status" value="1"/>
</dbReference>
<dbReference type="InterPro" id="IPR017451">
    <property type="entry name" value="F-box-assoc_interact_dom"/>
</dbReference>
<reference evidence="4" key="3">
    <citation type="submission" date="2015-04" db="UniProtKB">
        <authorList>
            <consortium name="EnsemblPlants"/>
        </authorList>
    </citation>
    <scope>IDENTIFICATION</scope>
    <source>
        <strain evidence="4">cv. Jemalong A17</strain>
    </source>
</reference>
<accession>A0A0C3XIT5</accession>
<evidence type="ECO:0000259" key="1">
    <source>
        <dbReference type="SMART" id="SM00256"/>
    </source>
</evidence>
<dbReference type="PANTHER" id="PTHR31672:SF13">
    <property type="entry name" value="F-BOX PROTEIN CPR30-LIKE"/>
    <property type="match status" value="1"/>
</dbReference>
<evidence type="ECO:0000313" key="5">
    <source>
        <dbReference type="Proteomes" id="UP000002051"/>
    </source>
</evidence>
<dbReference type="EMBL" id="PSQE01000005">
    <property type="protein sequence ID" value="RHN55483.1"/>
    <property type="molecule type" value="Genomic_DNA"/>
</dbReference>
<reference evidence="6" key="4">
    <citation type="journal article" date="2018" name="Nat. Plants">
        <title>Whole-genome landscape of Medicago truncatula symbiotic genes.</title>
        <authorList>
            <person name="Pecrix Y."/>
            <person name="Staton S.E."/>
            <person name="Sallet E."/>
            <person name="Lelandais-Briere C."/>
            <person name="Moreau S."/>
            <person name="Carrere S."/>
            <person name="Blein T."/>
            <person name="Jardinaud M.F."/>
            <person name="Latrasse D."/>
            <person name="Zouine M."/>
            <person name="Zahm M."/>
            <person name="Kreplak J."/>
            <person name="Mayjonade B."/>
            <person name="Satge C."/>
            <person name="Perez M."/>
            <person name="Cauet S."/>
            <person name="Marande W."/>
            <person name="Chantry-Darmon C."/>
            <person name="Lopez-Roques C."/>
            <person name="Bouchez O."/>
            <person name="Berard A."/>
            <person name="Debelle F."/>
            <person name="Munos S."/>
            <person name="Bendahmane A."/>
            <person name="Berges H."/>
            <person name="Niebel A."/>
            <person name="Buitink J."/>
            <person name="Frugier F."/>
            <person name="Benhamed M."/>
            <person name="Crespi M."/>
            <person name="Gouzy J."/>
            <person name="Gamas P."/>
        </authorList>
    </citation>
    <scope>NUCLEOTIDE SEQUENCE [LARGE SCALE GENOMIC DNA]</scope>
    <source>
        <strain evidence="6">cv. Jemalong A17</strain>
    </source>
</reference>
<proteinExistence type="predicted"/>
<organism evidence="2 5">
    <name type="scientific">Medicago truncatula</name>
    <name type="common">Barrel medic</name>
    <name type="synonym">Medicago tribuloides</name>
    <dbReference type="NCBI Taxonomy" id="3880"/>
    <lineage>
        <taxon>Eukaryota</taxon>
        <taxon>Viridiplantae</taxon>
        <taxon>Streptophyta</taxon>
        <taxon>Embryophyta</taxon>
        <taxon>Tracheophyta</taxon>
        <taxon>Spermatophyta</taxon>
        <taxon>Magnoliopsida</taxon>
        <taxon>eudicotyledons</taxon>
        <taxon>Gunneridae</taxon>
        <taxon>Pentapetalae</taxon>
        <taxon>rosids</taxon>
        <taxon>fabids</taxon>
        <taxon>Fabales</taxon>
        <taxon>Fabaceae</taxon>
        <taxon>Papilionoideae</taxon>
        <taxon>50 kb inversion clade</taxon>
        <taxon>NPAAA clade</taxon>
        <taxon>Hologalegina</taxon>
        <taxon>IRL clade</taxon>
        <taxon>Trifolieae</taxon>
        <taxon>Medicago</taxon>
    </lineage>
</organism>
<dbReference type="HOGENOM" id="CLU_027176_0_1_1"/>
<gene>
    <name evidence="2" type="ordered locus">MTR_5g043160</name>
    <name evidence="3" type="ORF">MtrunA17_Chr5g0418291</name>
</gene>
<keyword evidence="5" id="KW-1185">Reference proteome</keyword>
<dbReference type="SMART" id="SM00256">
    <property type="entry name" value="FBOX"/>
    <property type="match status" value="1"/>
</dbReference>
<protein>
    <submittedName>
        <fullName evidence="2">F-box protein interaction domain protein</fullName>
    </submittedName>
    <submittedName>
        <fullName evidence="3">Putative F-box domain-containing protein</fullName>
    </submittedName>
</protein>
<dbReference type="Pfam" id="PF00646">
    <property type="entry name" value="F-box"/>
    <property type="match status" value="1"/>
</dbReference>
<dbReference type="InterPro" id="IPR001810">
    <property type="entry name" value="F-box_dom"/>
</dbReference>
<name>G7JWP9_MEDTR</name>
<evidence type="ECO:0000313" key="6">
    <source>
        <dbReference type="Proteomes" id="UP000265566"/>
    </source>
</evidence>
<feature type="domain" description="F-box" evidence="1">
    <location>
        <begin position="50"/>
        <end position="90"/>
    </location>
</feature>
<evidence type="ECO:0000313" key="2">
    <source>
        <dbReference type="EMBL" id="AES96921.2"/>
    </source>
</evidence>
<dbReference type="PANTHER" id="PTHR31672">
    <property type="entry name" value="BNACNNG10540D PROTEIN"/>
    <property type="match status" value="1"/>
</dbReference>
<dbReference type="EMBL" id="CM001221">
    <property type="protein sequence ID" value="AES96921.2"/>
    <property type="molecule type" value="Genomic_DNA"/>
</dbReference>
<dbReference type="Gene3D" id="1.20.1280.50">
    <property type="match status" value="1"/>
</dbReference>
<dbReference type="InterPro" id="IPR050796">
    <property type="entry name" value="SCF_F-box_component"/>
</dbReference>
<dbReference type="InterPro" id="IPR036047">
    <property type="entry name" value="F-box-like_dom_sf"/>
</dbReference>
<reference evidence="3" key="5">
    <citation type="journal article" date="2018" name="Nat. Plants">
        <title>Whole-genome landscape of Medicago truncatula symbiotic genes.</title>
        <authorList>
            <person name="Pecrix Y."/>
            <person name="Gamas P."/>
            <person name="Carrere S."/>
        </authorList>
    </citation>
    <scope>NUCLEOTIDE SEQUENCE</scope>
    <source>
        <tissue evidence="3">Leaves</tissue>
    </source>
</reference>